<name>A0A9D4QZZ9_DREPO</name>
<sequence length="59" mass="6580">MPPKTSRDLLQKPHHQRGGPKQNHVQLPCTFALGSITKPDDYNEIMFVFAPTASCSTKI</sequence>
<evidence type="ECO:0000313" key="3">
    <source>
        <dbReference type="Proteomes" id="UP000828390"/>
    </source>
</evidence>
<reference evidence="2" key="2">
    <citation type="submission" date="2020-11" db="EMBL/GenBank/DDBJ databases">
        <authorList>
            <person name="McCartney M.A."/>
            <person name="Auch B."/>
            <person name="Kono T."/>
            <person name="Mallez S."/>
            <person name="Becker A."/>
            <person name="Gohl D.M."/>
            <person name="Silverstein K.A.T."/>
            <person name="Koren S."/>
            <person name="Bechman K.B."/>
            <person name="Herman A."/>
            <person name="Abrahante J.E."/>
            <person name="Garbe J."/>
        </authorList>
    </citation>
    <scope>NUCLEOTIDE SEQUENCE</scope>
    <source>
        <strain evidence="2">Duluth1</strain>
        <tissue evidence="2">Whole animal</tissue>
    </source>
</reference>
<feature type="compositionally biased region" description="Basic and acidic residues" evidence="1">
    <location>
        <begin position="1"/>
        <end position="11"/>
    </location>
</feature>
<evidence type="ECO:0000313" key="2">
    <source>
        <dbReference type="EMBL" id="KAH3849854.1"/>
    </source>
</evidence>
<protein>
    <submittedName>
        <fullName evidence="2">Uncharacterized protein</fullName>
    </submittedName>
</protein>
<gene>
    <name evidence="2" type="ORF">DPMN_092258</name>
</gene>
<keyword evidence="3" id="KW-1185">Reference proteome</keyword>
<comment type="caution">
    <text evidence="2">The sequence shown here is derived from an EMBL/GenBank/DDBJ whole genome shotgun (WGS) entry which is preliminary data.</text>
</comment>
<dbReference type="Proteomes" id="UP000828390">
    <property type="component" value="Unassembled WGS sequence"/>
</dbReference>
<dbReference type="AlphaFoldDB" id="A0A9D4QZZ9"/>
<reference evidence="2" key="1">
    <citation type="journal article" date="2019" name="bioRxiv">
        <title>The Genome of the Zebra Mussel, Dreissena polymorpha: A Resource for Invasive Species Research.</title>
        <authorList>
            <person name="McCartney M.A."/>
            <person name="Auch B."/>
            <person name="Kono T."/>
            <person name="Mallez S."/>
            <person name="Zhang Y."/>
            <person name="Obille A."/>
            <person name="Becker A."/>
            <person name="Abrahante J.E."/>
            <person name="Garbe J."/>
            <person name="Badalamenti J.P."/>
            <person name="Herman A."/>
            <person name="Mangelson H."/>
            <person name="Liachko I."/>
            <person name="Sullivan S."/>
            <person name="Sone E.D."/>
            <person name="Koren S."/>
            <person name="Silverstein K.A.T."/>
            <person name="Beckman K.B."/>
            <person name="Gohl D.M."/>
        </authorList>
    </citation>
    <scope>NUCLEOTIDE SEQUENCE</scope>
    <source>
        <strain evidence="2">Duluth1</strain>
        <tissue evidence="2">Whole animal</tissue>
    </source>
</reference>
<accession>A0A9D4QZZ9</accession>
<proteinExistence type="predicted"/>
<evidence type="ECO:0000256" key="1">
    <source>
        <dbReference type="SAM" id="MobiDB-lite"/>
    </source>
</evidence>
<feature type="region of interest" description="Disordered" evidence="1">
    <location>
        <begin position="1"/>
        <end position="25"/>
    </location>
</feature>
<organism evidence="2 3">
    <name type="scientific">Dreissena polymorpha</name>
    <name type="common">Zebra mussel</name>
    <name type="synonym">Mytilus polymorpha</name>
    <dbReference type="NCBI Taxonomy" id="45954"/>
    <lineage>
        <taxon>Eukaryota</taxon>
        <taxon>Metazoa</taxon>
        <taxon>Spiralia</taxon>
        <taxon>Lophotrochozoa</taxon>
        <taxon>Mollusca</taxon>
        <taxon>Bivalvia</taxon>
        <taxon>Autobranchia</taxon>
        <taxon>Heteroconchia</taxon>
        <taxon>Euheterodonta</taxon>
        <taxon>Imparidentia</taxon>
        <taxon>Neoheterodontei</taxon>
        <taxon>Myida</taxon>
        <taxon>Dreissenoidea</taxon>
        <taxon>Dreissenidae</taxon>
        <taxon>Dreissena</taxon>
    </lineage>
</organism>
<dbReference type="EMBL" id="JAIWYP010000003">
    <property type="protein sequence ID" value="KAH3849854.1"/>
    <property type="molecule type" value="Genomic_DNA"/>
</dbReference>